<evidence type="ECO:0000313" key="1">
    <source>
        <dbReference type="EMBL" id="NSL86152.1"/>
    </source>
</evidence>
<dbReference type="EMBL" id="RIAR02000001">
    <property type="protein sequence ID" value="NSL86152.1"/>
    <property type="molecule type" value="Genomic_DNA"/>
</dbReference>
<comment type="caution">
    <text evidence="1">The sequence shown here is derived from an EMBL/GenBank/DDBJ whole genome shotgun (WGS) entry which is preliminary data.</text>
</comment>
<keyword evidence="2" id="KW-1185">Reference proteome</keyword>
<dbReference type="AlphaFoldDB" id="A0A3S1JI18"/>
<name>A0A3S1JI18_9BACT</name>
<sequence length="87" mass="10269">MIDSNTNFLLLLHALYAELPIKFRERVCEECGWSLPTFYRNMRAINRVRKDNKVIPAISRAEKDKIREVCGELEECLQRGIKQIFAR</sequence>
<accession>A0A3S1JI18</accession>
<organism evidence="1 2">
    <name type="scientific">Chitinophaga solisilvae</name>
    <dbReference type="NCBI Taxonomy" id="1233460"/>
    <lineage>
        <taxon>Bacteria</taxon>
        <taxon>Pseudomonadati</taxon>
        <taxon>Bacteroidota</taxon>
        <taxon>Chitinophagia</taxon>
        <taxon>Chitinophagales</taxon>
        <taxon>Chitinophagaceae</taxon>
        <taxon>Chitinophaga</taxon>
    </lineage>
</organism>
<gene>
    <name evidence="1" type="ORF">ECE50_004885</name>
</gene>
<dbReference type="OrthoDB" id="672834at2"/>
<evidence type="ECO:0000313" key="2">
    <source>
        <dbReference type="Proteomes" id="UP000281028"/>
    </source>
</evidence>
<proteinExistence type="predicted"/>
<protein>
    <submittedName>
        <fullName evidence="1">Uncharacterized protein</fullName>
    </submittedName>
</protein>
<reference evidence="1" key="1">
    <citation type="submission" date="2020-05" db="EMBL/GenBank/DDBJ databases">
        <title>Chitinophaga laudate sp. nov., isolated from a tropical peat swamp.</title>
        <authorList>
            <person name="Goh C.B.S."/>
            <person name="Lee M.S."/>
            <person name="Parimannan S."/>
            <person name="Pasbakhsh P."/>
            <person name="Yule C.M."/>
            <person name="Rajandas H."/>
            <person name="Loke S."/>
            <person name="Croft L."/>
            <person name="Tan J.B.L."/>
        </authorList>
    </citation>
    <scope>NUCLEOTIDE SEQUENCE</scope>
    <source>
        <strain evidence="1">Mgbs1</strain>
    </source>
</reference>
<dbReference type="Proteomes" id="UP000281028">
    <property type="component" value="Unassembled WGS sequence"/>
</dbReference>